<dbReference type="Pfam" id="PF22743">
    <property type="entry name" value="PspAA"/>
    <property type="match status" value="1"/>
</dbReference>
<gene>
    <name evidence="2" type="ORF">G3T38_15270</name>
</gene>
<reference evidence="2 3" key="1">
    <citation type="journal article" date="2014" name="Int. J. Syst. Evol. Microbiol.">
        <title>Nocardioides zeae sp. nov., isolated from the stem of Zea mays.</title>
        <authorList>
            <person name="Glaeser S.P."/>
            <person name="McInroy J.A."/>
            <person name="Busse H.J."/>
            <person name="Kampfer P."/>
        </authorList>
    </citation>
    <scope>NUCLEOTIDE SEQUENCE [LARGE SCALE GENOMIC DNA]</scope>
    <source>
        <strain evidence="2 3">JCM 30728</strain>
    </source>
</reference>
<evidence type="ECO:0000259" key="1">
    <source>
        <dbReference type="Pfam" id="PF22743"/>
    </source>
</evidence>
<evidence type="ECO:0000313" key="2">
    <source>
        <dbReference type="EMBL" id="NEN79635.1"/>
    </source>
</evidence>
<sequence length="92" mass="9732">MIVRILGEGQFDITDACFESLNVLDDAVEKAVEAGDEAAFRPALAALLAGVRAEGVPHDPESLDESDLILPPEDASIDEVREMLGDEGLIPG</sequence>
<dbReference type="Proteomes" id="UP000468687">
    <property type="component" value="Unassembled WGS sequence"/>
</dbReference>
<keyword evidence="3" id="KW-1185">Reference proteome</keyword>
<evidence type="ECO:0000313" key="3">
    <source>
        <dbReference type="Proteomes" id="UP000468687"/>
    </source>
</evidence>
<dbReference type="AlphaFoldDB" id="A0A6P0HPV0"/>
<dbReference type="RefSeq" id="WP_163773186.1">
    <property type="nucleotide sequence ID" value="NZ_JAAGXA010000011.1"/>
</dbReference>
<dbReference type="EMBL" id="JAAGXA010000011">
    <property type="protein sequence ID" value="NEN79635.1"/>
    <property type="molecule type" value="Genomic_DNA"/>
</dbReference>
<proteinExistence type="predicted"/>
<protein>
    <recommendedName>
        <fullName evidence="1">PspA-associated domain-containing protein</fullName>
    </recommendedName>
</protein>
<comment type="caution">
    <text evidence="2">The sequence shown here is derived from an EMBL/GenBank/DDBJ whole genome shotgun (WGS) entry which is preliminary data.</text>
</comment>
<name>A0A6P0HPV0_9ACTN</name>
<dbReference type="InterPro" id="IPR054437">
    <property type="entry name" value="PspA-assoc_dom"/>
</dbReference>
<accession>A0A6P0HPV0</accession>
<feature type="domain" description="PspA-associated" evidence="1">
    <location>
        <begin position="1"/>
        <end position="92"/>
    </location>
</feature>
<organism evidence="2 3">
    <name type="scientific">Nocardioides zeae</name>
    <dbReference type="NCBI Taxonomy" id="1457234"/>
    <lineage>
        <taxon>Bacteria</taxon>
        <taxon>Bacillati</taxon>
        <taxon>Actinomycetota</taxon>
        <taxon>Actinomycetes</taxon>
        <taxon>Propionibacteriales</taxon>
        <taxon>Nocardioidaceae</taxon>
        <taxon>Nocardioides</taxon>
    </lineage>
</organism>